<gene>
    <name evidence="9" type="ORF">VOLCADRAFT_117335</name>
</gene>
<dbReference type="InterPro" id="IPR014898">
    <property type="entry name" value="Znf_C2H2_LYAR"/>
</dbReference>
<evidence type="ECO:0000313" key="9">
    <source>
        <dbReference type="EMBL" id="EFJ49197.1"/>
    </source>
</evidence>
<evidence type="ECO:0000313" key="10">
    <source>
        <dbReference type="Proteomes" id="UP000001058"/>
    </source>
</evidence>
<evidence type="ECO:0000256" key="3">
    <source>
        <dbReference type="ARBA" id="ARBA00022737"/>
    </source>
</evidence>
<dbReference type="RefSeq" id="XP_002949645.1">
    <property type="nucleotide sequence ID" value="XM_002949599.1"/>
</dbReference>
<evidence type="ECO:0000259" key="8">
    <source>
        <dbReference type="Pfam" id="PF08790"/>
    </source>
</evidence>
<sequence length="151" mass="15803">MVWFHCEDCGDTIKKPKLVNHYRSCSASRFSCVDCLQSFTRATVNGHTTCVTEHEKYALAATKPGGFAAGGLPANREGGSAAGTPAEPTGLEFLSTRPPWKCSVCNVNCTSRETLMSHGAGVKHKRRARAALAAVNGGNNGHNGAAPNGGT</sequence>
<dbReference type="GO" id="GO:0003677">
    <property type="term" value="F:DNA binding"/>
    <property type="evidence" value="ECO:0007669"/>
    <property type="project" value="InterPro"/>
</dbReference>
<dbReference type="Proteomes" id="UP000001058">
    <property type="component" value="Unassembled WGS sequence"/>
</dbReference>
<dbReference type="Gene3D" id="3.30.160.60">
    <property type="entry name" value="Classic Zinc Finger"/>
    <property type="match status" value="1"/>
</dbReference>
<keyword evidence="5" id="KW-0862">Zinc</keyword>
<accession>D8TTG9</accession>
<keyword evidence="10" id="KW-1185">Reference proteome</keyword>
<proteinExistence type="predicted"/>
<dbReference type="PANTHER" id="PTHR13100">
    <property type="entry name" value="CELL GROWTH-REGULATING NUCLEOLAR PROTEIN LYAR"/>
    <property type="match status" value="1"/>
</dbReference>
<dbReference type="GO" id="GO:0008270">
    <property type="term" value="F:zinc ion binding"/>
    <property type="evidence" value="ECO:0007669"/>
    <property type="project" value="UniProtKB-KW"/>
</dbReference>
<organism evidence="10">
    <name type="scientific">Volvox carteri f. nagariensis</name>
    <dbReference type="NCBI Taxonomy" id="3068"/>
    <lineage>
        <taxon>Eukaryota</taxon>
        <taxon>Viridiplantae</taxon>
        <taxon>Chlorophyta</taxon>
        <taxon>core chlorophytes</taxon>
        <taxon>Chlorophyceae</taxon>
        <taxon>CS clade</taxon>
        <taxon>Chlamydomonadales</taxon>
        <taxon>Volvocaceae</taxon>
        <taxon>Volvox</taxon>
    </lineage>
</organism>
<keyword evidence="4 7" id="KW-0863">Zinc-finger</keyword>
<dbReference type="GO" id="GO:0000122">
    <property type="term" value="P:negative regulation of transcription by RNA polymerase II"/>
    <property type="evidence" value="ECO:0007669"/>
    <property type="project" value="TreeGrafter"/>
</dbReference>
<dbReference type="STRING" id="3068.D8TTG9"/>
<reference evidence="9 10" key="1">
    <citation type="journal article" date="2010" name="Science">
        <title>Genomic analysis of organismal complexity in the multicellular green alga Volvox carteri.</title>
        <authorList>
            <person name="Prochnik S.E."/>
            <person name="Umen J."/>
            <person name="Nedelcu A.M."/>
            <person name="Hallmann A."/>
            <person name="Miller S.M."/>
            <person name="Nishii I."/>
            <person name="Ferris P."/>
            <person name="Kuo A."/>
            <person name="Mitros T."/>
            <person name="Fritz-Laylin L.K."/>
            <person name="Hellsten U."/>
            <person name="Chapman J."/>
            <person name="Simakov O."/>
            <person name="Rensing S.A."/>
            <person name="Terry A."/>
            <person name="Pangilinan J."/>
            <person name="Kapitonov V."/>
            <person name="Jurka J."/>
            <person name="Salamov A."/>
            <person name="Shapiro H."/>
            <person name="Schmutz J."/>
            <person name="Grimwood J."/>
            <person name="Lindquist E."/>
            <person name="Lucas S."/>
            <person name="Grigoriev I.V."/>
            <person name="Schmitt R."/>
            <person name="Kirk D."/>
            <person name="Rokhsar D.S."/>
        </authorList>
    </citation>
    <scope>NUCLEOTIDE SEQUENCE [LARGE SCALE GENOMIC DNA]</scope>
    <source>
        <strain evidence="10">f. Nagariensis / Eve</strain>
    </source>
</reference>
<name>D8TTG9_VOLCA</name>
<dbReference type="EMBL" id="GL378336">
    <property type="protein sequence ID" value="EFJ49197.1"/>
    <property type="molecule type" value="Genomic_DNA"/>
</dbReference>
<dbReference type="Gene3D" id="3.30.1490.490">
    <property type="match status" value="1"/>
</dbReference>
<keyword evidence="2" id="KW-0479">Metal-binding</keyword>
<protein>
    <recommendedName>
        <fullName evidence="8">Zinc finger C2H2 LYAR-type domain-containing protein</fullName>
    </recommendedName>
</protein>
<evidence type="ECO:0000256" key="4">
    <source>
        <dbReference type="ARBA" id="ARBA00022771"/>
    </source>
</evidence>
<evidence type="ECO:0000256" key="7">
    <source>
        <dbReference type="PROSITE-ProRule" id="PRU01145"/>
    </source>
</evidence>
<evidence type="ECO:0000256" key="2">
    <source>
        <dbReference type="ARBA" id="ARBA00022723"/>
    </source>
</evidence>
<dbReference type="OrthoDB" id="21474at2759"/>
<dbReference type="GO" id="GO:0005730">
    <property type="term" value="C:nucleolus"/>
    <property type="evidence" value="ECO:0007669"/>
    <property type="project" value="TreeGrafter"/>
</dbReference>
<comment type="subcellular location">
    <subcellularLocation>
        <location evidence="1">Nucleus</location>
    </subcellularLocation>
</comment>
<evidence type="ECO:0000256" key="6">
    <source>
        <dbReference type="ARBA" id="ARBA00023242"/>
    </source>
</evidence>
<dbReference type="Pfam" id="PF08790">
    <property type="entry name" value="zf-LYAR"/>
    <property type="match status" value="1"/>
</dbReference>
<dbReference type="KEGG" id="vcn:VOLCADRAFT_117335"/>
<dbReference type="InterPro" id="IPR036236">
    <property type="entry name" value="Znf_C2H2_sf"/>
</dbReference>
<dbReference type="PROSITE" id="PS51804">
    <property type="entry name" value="ZF_C2HC_LYAR"/>
    <property type="match status" value="2"/>
</dbReference>
<dbReference type="PANTHER" id="PTHR13100:SF10">
    <property type="entry name" value="CELL GROWTH-REGULATING NUCLEOLAR PROTEIN"/>
    <property type="match status" value="1"/>
</dbReference>
<dbReference type="InParanoid" id="D8TTG9"/>
<feature type="domain" description="Zinc finger C2H2 LYAR-type" evidence="8">
    <location>
        <begin position="30"/>
        <end position="57"/>
    </location>
</feature>
<keyword evidence="3" id="KW-0677">Repeat</keyword>
<evidence type="ECO:0000256" key="5">
    <source>
        <dbReference type="ARBA" id="ARBA00022833"/>
    </source>
</evidence>
<dbReference type="InterPro" id="IPR039999">
    <property type="entry name" value="LYAR"/>
</dbReference>
<evidence type="ECO:0000256" key="1">
    <source>
        <dbReference type="ARBA" id="ARBA00004123"/>
    </source>
</evidence>
<keyword evidence="6" id="KW-0539">Nucleus</keyword>
<dbReference type="FunFam" id="3.30.1490.490:FF:000001">
    <property type="entry name" value="cell growth-regulating nucleolar protein-like"/>
    <property type="match status" value="1"/>
</dbReference>
<dbReference type="AlphaFoldDB" id="D8TTG9"/>
<dbReference type="SUPFAM" id="SSF57667">
    <property type="entry name" value="beta-beta-alpha zinc fingers"/>
    <property type="match status" value="3"/>
</dbReference>
<dbReference type="GeneID" id="9618924"/>
<dbReference type="GO" id="GO:0006364">
    <property type="term" value="P:rRNA processing"/>
    <property type="evidence" value="ECO:0007669"/>
    <property type="project" value="TreeGrafter"/>
</dbReference>
<dbReference type="eggNOG" id="KOG2186">
    <property type="taxonomic scope" value="Eukaryota"/>
</dbReference>
<feature type="non-terminal residue" evidence="9">
    <location>
        <position position="151"/>
    </location>
</feature>